<dbReference type="InterPro" id="IPR038029">
    <property type="entry name" value="GbiG_N_sf"/>
</dbReference>
<dbReference type="PANTHER" id="PTHR37477">
    <property type="entry name" value="COBALT-PRECORRIN-5A HYDROLASE"/>
    <property type="match status" value="1"/>
</dbReference>
<dbReference type="InterPro" id="IPR002750">
    <property type="entry name" value="CobE/GbiG_C"/>
</dbReference>
<dbReference type="EC" id="3.7.1.12" evidence="4"/>
<feature type="domain" description="CobE/GbiG C-terminal" evidence="1">
    <location>
        <begin position="221"/>
        <end position="337"/>
    </location>
</feature>
<dbReference type="Pfam" id="PF01890">
    <property type="entry name" value="CbiG_C"/>
    <property type="match status" value="1"/>
</dbReference>
<evidence type="ECO:0000259" key="1">
    <source>
        <dbReference type="Pfam" id="PF01890"/>
    </source>
</evidence>
<dbReference type="AlphaFoldDB" id="W8U9T7"/>
<evidence type="ECO:0000313" key="4">
    <source>
        <dbReference type="EMBL" id="AHM57611.1"/>
    </source>
</evidence>
<dbReference type="InterPro" id="IPR036518">
    <property type="entry name" value="CobE/GbiG_C_sf"/>
</dbReference>
<dbReference type="SUPFAM" id="SSF159672">
    <property type="entry name" value="CbiG N-terminal domain-like"/>
    <property type="match status" value="1"/>
</dbReference>
<dbReference type="HOGENOM" id="CLU_028397_0_0_9"/>
<gene>
    <name evidence="4" type="primary">cbiG</name>
    <name evidence="4" type="ORF">EAL2_808p01050</name>
</gene>
<dbReference type="GO" id="GO:0009236">
    <property type="term" value="P:cobalamin biosynthetic process"/>
    <property type="evidence" value="ECO:0007669"/>
    <property type="project" value="InterPro"/>
</dbReference>
<dbReference type="GO" id="GO:0016829">
    <property type="term" value="F:lyase activity"/>
    <property type="evidence" value="ECO:0007669"/>
    <property type="project" value="UniProtKB-KW"/>
</dbReference>
<dbReference type="Pfam" id="PF11760">
    <property type="entry name" value="CbiG_N"/>
    <property type="match status" value="1"/>
</dbReference>
<sequence length="341" mass="36339">MRNKAWAAIALTRSGIIQARRLREEISGLTVYAMPRLCTDREKPIDRPIAEFAGEMFCRYDTIIFITACGIAVRAIAPHLRSKSSDPGVLVMDEQGGFVISLLSGHIGGANDAARLVEKLTGARAIITTASDAGGKIAVDTLAGRLGCAIDSLEDAKRVTALIVNGETVAIDSRRDIKVELPESIVSYREGCGAAGIIRVTNRVPEPANLPCAYLIEKSTVIGIGCRRGTGAKQIQELIDRELERLGIDRRSIKKLASIDIKSDEQGILKAAEHYGAQACFIDKERILAVEGDFAESGFVRASVGVGGVCEPCGFIASGGGRMLLGKTTANGVAISVWEEV</sequence>
<reference evidence="4 5" key="1">
    <citation type="journal article" date="2014" name="Genome Announc.">
        <title>Complete Genome Sequence of Amino Acid-Utilizing Eubacterium acidaminophilum al-2 (DSM 3953).</title>
        <authorList>
            <person name="Poehlein A."/>
            <person name="Andreesen J.R."/>
            <person name="Daniel R."/>
        </authorList>
    </citation>
    <scope>NUCLEOTIDE SEQUENCE [LARGE SCALE GENOMIC DNA]</scope>
    <source>
        <strain evidence="4 5">DSM 3953</strain>
        <plasmid evidence="5">Plasmid EAL2_808p</plasmid>
    </source>
</reference>
<keyword evidence="5" id="KW-1185">Reference proteome</keyword>
<dbReference type="InterPro" id="IPR021745">
    <property type="entry name" value="CbiG_mid"/>
</dbReference>
<feature type="domain" description="Cobalamin biosynthesis central region" evidence="3">
    <location>
        <begin position="137"/>
        <end position="211"/>
    </location>
</feature>
<keyword evidence="4" id="KW-0456">Lyase</keyword>
<organism evidence="4 5">
    <name type="scientific">Peptoclostridium acidaminophilum DSM 3953</name>
    <dbReference type="NCBI Taxonomy" id="1286171"/>
    <lineage>
        <taxon>Bacteria</taxon>
        <taxon>Bacillati</taxon>
        <taxon>Bacillota</taxon>
        <taxon>Clostridia</taxon>
        <taxon>Peptostreptococcales</taxon>
        <taxon>Peptoclostridiaceae</taxon>
        <taxon>Peptoclostridium</taxon>
    </lineage>
</organism>
<dbReference type="Pfam" id="PF11761">
    <property type="entry name" value="CbiG_mid"/>
    <property type="match status" value="1"/>
</dbReference>
<dbReference type="PANTHER" id="PTHR37477:SF1">
    <property type="entry name" value="COBALT-PRECORRIN-5A HYDROLASE"/>
    <property type="match status" value="1"/>
</dbReference>
<evidence type="ECO:0000313" key="5">
    <source>
        <dbReference type="Proteomes" id="UP000019591"/>
    </source>
</evidence>
<geneLocation type="plasmid" evidence="4 5">
    <name>EAL2_808p</name>
</geneLocation>
<dbReference type="KEGG" id="eac:EAL2_808p01050"/>
<proteinExistence type="predicted"/>
<dbReference type="RefSeq" id="WP_025436525.1">
    <property type="nucleotide sequence ID" value="NZ_CP007453.1"/>
</dbReference>
<accession>W8U9T7</accession>
<dbReference type="Proteomes" id="UP000019591">
    <property type="component" value="Plasmid EAL2_808p"/>
</dbReference>
<evidence type="ECO:0000259" key="3">
    <source>
        <dbReference type="Pfam" id="PF11761"/>
    </source>
</evidence>
<name>W8U9T7_PEPAC</name>
<feature type="domain" description="Cobalamin synthesis G N-terminal" evidence="2">
    <location>
        <begin position="53"/>
        <end position="132"/>
    </location>
</feature>
<evidence type="ECO:0000259" key="2">
    <source>
        <dbReference type="Pfam" id="PF11760"/>
    </source>
</evidence>
<dbReference type="Gene3D" id="3.30.420.180">
    <property type="entry name" value="CobE/GbiG C-terminal domain"/>
    <property type="match status" value="1"/>
</dbReference>
<keyword evidence="4" id="KW-0378">Hydrolase</keyword>
<dbReference type="eggNOG" id="COG2073">
    <property type="taxonomic scope" value="Bacteria"/>
</dbReference>
<dbReference type="Gene3D" id="3.40.50.11220">
    <property type="match status" value="1"/>
</dbReference>
<keyword evidence="4" id="KW-0614">Plasmid</keyword>
<protein>
    <submittedName>
        <fullName evidence="4">Cobalt-precorrin 5A acetaldehyde-lyase CbiG</fullName>
        <ecNumber evidence="4">3.7.1.12</ecNumber>
    </submittedName>
</protein>
<dbReference type="SUPFAM" id="SSF159664">
    <property type="entry name" value="CobE/GbiG C-terminal domain-like"/>
    <property type="match status" value="1"/>
</dbReference>
<dbReference type="PATRIC" id="fig|1286171.3.peg.2283"/>
<dbReference type="InterPro" id="IPR052553">
    <property type="entry name" value="CbiG_hydrolase"/>
</dbReference>
<dbReference type="GO" id="GO:0043779">
    <property type="term" value="F:cobalt-precorrin-5A acetaldehyde-lyase activity"/>
    <property type="evidence" value="ECO:0007669"/>
    <property type="project" value="UniProtKB-EC"/>
</dbReference>
<dbReference type="EMBL" id="CP007453">
    <property type="protein sequence ID" value="AHM57611.1"/>
    <property type="molecule type" value="Genomic_DNA"/>
</dbReference>
<dbReference type="InterPro" id="IPR021744">
    <property type="entry name" value="CbiG_N"/>
</dbReference>
<dbReference type="OrthoDB" id="9781023at2"/>